<feature type="domain" description="K Homology" evidence="3">
    <location>
        <begin position="840"/>
        <end position="921"/>
    </location>
</feature>
<gene>
    <name evidence="4" type="ORF">AMON00008_LOCUS13218</name>
</gene>
<feature type="domain" description="K Homology" evidence="3">
    <location>
        <begin position="666"/>
        <end position="742"/>
    </location>
</feature>
<feature type="domain" description="K Homology" evidence="3">
    <location>
        <begin position="762"/>
        <end position="828"/>
    </location>
</feature>
<dbReference type="SUPFAM" id="SSF54791">
    <property type="entry name" value="Eukaryotic type KH-domain (KH-domain type I)"/>
    <property type="match status" value="1"/>
</dbReference>
<dbReference type="PANTHER" id="PTHR13037:SF24">
    <property type="entry name" value="POLYCOMB PROTEIN PCL-RELATED"/>
    <property type="match status" value="1"/>
</dbReference>
<dbReference type="SMART" id="SM00322">
    <property type="entry name" value="KH"/>
    <property type="match status" value="5"/>
</dbReference>
<feature type="domain" description="K Homology" evidence="3">
    <location>
        <begin position="589"/>
        <end position="652"/>
    </location>
</feature>
<feature type="compositionally biased region" description="Basic and acidic residues" evidence="2">
    <location>
        <begin position="247"/>
        <end position="277"/>
    </location>
</feature>
<feature type="compositionally biased region" description="Low complexity" evidence="2">
    <location>
        <begin position="28"/>
        <end position="47"/>
    </location>
</feature>
<evidence type="ECO:0000259" key="3">
    <source>
        <dbReference type="SMART" id="SM00322"/>
    </source>
</evidence>
<feature type="compositionally biased region" description="Basic residues" evidence="2">
    <location>
        <begin position="372"/>
        <end position="392"/>
    </location>
</feature>
<evidence type="ECO:0000256" key="1">
    <source>
        <dbReference type="ARBA" id="ARBA00022581"/>
    </source>
</evidence>
<feature type="compositionally biased region" description="Basic residues" evidence="2">
    <location>
        <begin position="992"/>
        <end position="1009"/>
    </location>
</feature>
<feature type="compositionally biased region" description="Low complexity" evidence="2">
    <location>
        <begin position="970"/>
        <end position="984"/>
    </location>
</feature>
<dbReference type="PANTHER" id="PTHR13037">
    <property type="entry name" value="FORMIN"/>
    <property type="match status" value="1"/>
</dbReference>
<feature type="compositionally biased region" description="Low complexity" evidence="2">
    <location>
        <begin position="141"/>
        <end position="158"/>
    </location>
</feature>
<feature type="compositionally biased region" description="Basic and acidic residues" evidence="2">
    <location>
        <begin position="81"/>
        <end position="99"/>
    </location>
</feature>
<feature type="compositionally biased region" description="Acidic residues" evidence="2">
    <location>
        <begin position="178"/>
        <end position="193"/>
    </location>
</feature>
<feature type="compositionally biased region" description="Basic residues" evidence="2">
    <location>
        <begin position="290"/>
        <end position="302"/>
    </location>
</feature>
<feature type="compositionally biased region" description="Pro residues" evidence="2">
    <location>
        <begin position="200"/>
        <end position="227"/>
    </location>
</feature>
<dbReference type="InterPro" id="IPR036612">
    <property type="entry name" value="KH_dom_type_1_sf"/>
</dbReference>
<feature type="compositionally biased region" description="Low complexity" evidence="2">
    <location>
        <begin position="116"/>
        <end position="131"/>
    </location>
</feature>
<feature type="region of interest" description="Disordered" evidence="2">
    <location>
        <begin position="926"/>
        <end position="1017"/>
    </location>
</feature>
<evidence type="ECO:0000256" key="2">
    <source>
        <dbReference type="SAM" id="MobiDB-lite"/>
    </source>
</evidence>
<feature type="compositionally biased region" description="Low complexity" evidence="2">
    <location>
        <begin position="352"/>
        <end position="371"/>
    </location>
</feature>
<feature type="compositionally biased region" description="Basic and acidic residues" evidence="2">
    <location>
        <begin position="52"/>
        <end position="70"/>
    </location>
</feature>
<name>A0A7S4Q631_9DINO</name>
<feature type="compositionally biased region" description="Acidic residues" evidence="2">
    <location>
        <begin position="10"/>
        <end position="27"/>
    </location>
</feature>
<proteinExistence type="predicted"/>
<feature type="domain" description="K Homology" evidence="3">
    <location>
        <begin position="482"/>
        <end position="563"/>
    </location>
</feature>
<accession>A0A7S4Q631</accession>
<feature type="compositionally biased region" description="Basic and acidic residues" evidence="2">
    <location>
        <begin position="228"/>
        <end position="240"/>
    </location>
</feature>
<dbReference type="EMBL" id="HBNR01019896">
    <property type="protein sequence ID" value="CAE4573599.1"/>
    <property type="molecule type" value="Transcribed_RNA"/>
</dbReference>
<sequence>MGAEESTEAHEEEDEEASGSDAEEAEEGSQQGQVSGAESAEEPAAQEAEPEPPDKRKDSATSSAVKHEPSEPPSTAAEAPEVGRAEPREPIPKERDPRLDALGAADDFDAVPTEPVAGATSAEGSAEAAEAPPSPAPPEEPTVAASHRSSSPSEQRASSSHRSRERSRSPAVVRAGAEVDEPAAMEVDEVQEAEETKAPAPVPEVRTPPPPPPPPKPEFRSPSPPPEAPKERSRSRPSERGRRRSEVRRQASEERRPVSEERRPVSEERRPVSEDRRKARPPSPPSPPASRRRRRWRDRSRRCSTSPEGRRSRSVSRRRAPRRRSSPRDSWPARRRGRRRTRRERRSRSRSRSASASRSRSRSSSWGSWSRQHSRSRSRTVRRSCPRRRSNSYRRSPTPREDPDALVLRFIPAEAAFLTGKNHGMAVKNIARASNTEAKLSHNNRKLTITGSERDRARAKRYVGFVLAQMDRPVHLEDTDIDDDCSMVQVPDVTVGYVTGANGAHLRRVEEEWGVVMMFAEYSGRLVSPATGSGPIRRCETLAIFGPRRGRRGTQLTMMNVIEGKVPRHFSAKIRAIGDTYHVDEVSDEWGTSTLEVREEIMPYALGKNGGTRRKLMLASGCIVQYLGNYAVMSGTKEEQTRATEYLTWLLQTLDGPVHVENLETRSDVTVVDVPGRIVGFIKGTRRESLSRHEEDWGVLMLFVGEHGQRGFAQQEGVVNLLIFGNERSRKGAEIDIMCAMEFKQKGWCTSRMNPRCSERQGFDVERIMLTEVEVSYALGMKGETRKKLAAASGAIIQFVGTVCCIAGERPERQRCKDYVGWLLGRLKGQTMIDTRGRTDVTEIHVGAPNSQVLGAKAMGVVTGKKGHTLQGVAKETGTWCVVAKDHNGHERLCIFGHVQGSWTGDVGRRKAERLFRTVLKEARGFAEADRRRASRRLQRENDPQCRGWRSCSGEGRGPGQQDREDSRPRSGSSRSDSSSPGGRASDERSRSRSRAPMRWRGGKGRGKGRWGGGGRW</sequence>
<protein>
    <recommendedName>
        <fullName evidence="3">K Homology domain-containing protein</fullName>
    </recommendedName>
</protein>
<feature type="compositionally biased region" description="Basic and acidic residues" evidence="2">
    <location>
        <begin position="926"/>
        <end position="944"/>
    </location>
</feature>
<dbReference type="Gene3D" id="3.30.310.210">
    <property type="match status" value="1"/>
</dbReference>
<dbReference type="InterPro" id="IPR004087">
    <property type="entry name" value="KH_dom"/>
</dbReference>
<organism evidence="4">
    <name type="scientific">Alexandrium monilatum</name>
    <dbReference type="NCBI Taxonomy" id="311494"/>
    <lineage>
        <taxon>Eukaryota</taxon>
        <taxon>Sar</taxon>
        <taxon>Alveolata</taxon>
        <taxon>Dinophyceae</taxon>
        <taxon>Gonyaulacales</taxon>
        <taxon>Pyrocystaceae</taxon>
        <taxon>Alexandrium</taxon>
    </lineage>
</organism>
<dbReference type="GO" id="GO:0003723">
    <property type="term" value="F:RNA binding"/>
    <property type="evidence" value="ECO:0007669"/>
    <property type="project" value="InterPro"/>
</dbReference>
<feature type="region of interest" description="Disordered" evidence="2">
    <location>
        <begin position="1"/>
        <end position="402"/>
    </location>
</feature>
<dbReference type="AlphaFoldDB" id="A0A7S4Q631"/>
<evidence type="ECO:0000313" key="4">
    <source>
        <dbReference type="EMBL" id="CAE4573599.1"/>
    </source>
</evidence>
<feature type="compositionally biased region" description="Basic residues" evidence="2">
    <location>
        <begin position="312"/>
        <end position="325"/>
    </location>
</feature>
<keyword evidence="1" id="KW-0945">Host-virus interaction</keyword>
<feature type="compositionally biased region" description="Basic residues" evidence="2">
    <location>
        <begin position="333"/>
        <end position="351"/>
    </location>
</feature>
<reference evidence="4" key="1">
    <citation type="submission" date="2021-01" db="EMBL/GenBank/DDBJ databases">
        <authorList>
            <person name="Corre E."/>
            <person name="Pelletier E."/>
            <person name="Niang G."/>
            <person name="Scheremetjew M."/>
            <person name="Finn R."/>
            <person name="Kale V."/>
            <person name="Holt S."/>
            <person name="Cochrane G."/>
            <person name="Meng A."/>
            <person name="Brown T."/>
            <person name="Cohen L."/>
        </authorList>
    </citation>
    <scope>NUCLEOTIDE SEQUENCE</scope>
    <source>
        <strain evidence="4">CCMP3105</strain>
    </source>
</reference>